<dbReference type="InterPro" id="IPR011545">
    <property type="entry name" value="DEAD/DEAH_box_helicase_dom"/>
</dbReference>
<evidence type="ECO:0000256" key="3">
    <source>
        <dbReference type="ARBA" id="ARBA00022806"/>
    </source>
</evidence>
<gene>
    <name evidence="7" type="ORF">AAG570_006211</name>
</gene>
<dbReference type="Proteomes" id="UP001558652">
    <property type="component" value="Unassembled WGS sequence"/>
</dbReference>
<keyword evidence="8" id="KW-1185">Reference proteome</keyword>
<dbReference type="InterPro" id="IPR027417">
    <property type="entry name" value="P-loop_NTPase"/>
</dbReference>
<keyword evidence="1" id="KW-0547">Nucleotide-binding</keyword>
<dbReference type="FunFam" id="3.40.50.300:FF:000725">
    <property type="entry name" value="probable ATP-dependent RNA helicase DHX34"/>
    <property type="match status" value="1"/>
</dbReference>
<evidence type="ECO:0000259" key="5">
    <source>
        <dbReference type="PROSITE" id="PS51192"/>
    </source>
</evidence>
<dbReference type="FunFam" id="1.20.120.1080:FF:000005">
    <property type="entry name" value="ATP-dependent helicase HrpA"/>
    <property type="match status" value="1"/>
</dbReference>
<dbReference type="Pfam" id="PF00270">
    <property type="entry name" value="DEAD"/>
    <property type="match status" value="1"/>
</dbReference>
<dbReference type="CDD" id="cd18791">
    <property type="entry name" value="SF2_C_RHA"/>
    <property type="match status" value="1"/>
</dbReference>
<evidence type="ECO:0000313" key="8">
    <source>
        <dbReference type="Proteomes" id="UP001558652"/>
    </source>
</evidence>
<dbReference type="EMBL" id="JBFDAA010000002">
    <property type="protein sequence ID" value="KAL1139225.1"/>
    <property type="molecule type" value="Genomic_DNA"/>
</dbReference>
<dbReference type="SMART" id="SM00487">
    <property type="entry name" value="DEXDc"/>
    <property type="match status" value="1"/>
</dbReference>
<dbReference type="GO" id="GO:0004386">
    <property type="term" value="F:helicase activity"/>
    <property type="evidence" value="ECO:0007669"/>
    <property type="project" value="UniProtKB-KW"/>
</dbReference>
<keyword evidence="2" id="KW-0378">Hydrolase</keyword>
<feature type="non-terminal residue" evidence="7">
    <location>
        <position position="1"/>
    </location>
</feature>
<proteinExistence type="predicted"/>
<dbReference type="GO" id="GO:0005524">
    <property type="term" value="F:ATP binding"/>
    <property type="evidence" value="ECO:0007669"/>
    <property type="project" value="UniProtKB-KW"/>
</dbReference>
<dbReference type="SMART" id="SM00847">
    <property type="entry name" value="HA2"/>
    <property type="match status" value="1"/>
</dbReference>
<dbReference type="PANTHER" id="PTHR18934">
    <property type="entry name" value="ATP-DEPENDENT RNA HELICASE"/>
    <property type="match status" value="1"/>
</dbReference>
<dbReference type="Pfam" id="PF21010">
    <property type="entry name" value="HA2_C"/>
    <property type="match status" value="1"/>
</dbReference>
<keyword evidence="3" id="KW-0347">Helicase</keyword>
<dbReference type="SMART" id="SM00490">
    <property type="entry name" value="HELICc"/>
    <property type="match status" value="1"/>
</dbReference>
<evidence type="ECO:0000256" key="4">
    <source>
        <dbReference type="ARBA" id="ARBA00022840"/>
    </source>
</evidence>
<sequence length="486" mass="54976">NIQFLFFRAEIIETIAHERVVIIAGDTGCGKSTQIPRYLLKAGFNKIACTQPRRIACIALSKRVAFETLNKFGQEIGFQIRFDKNVKQETKIIFVTEGLLLRQIAGDSTLSNYDVVVLDEVHERHLHGDFLLGILKCLLIQRKDFKLILMSATINLNLFADYFGGNAKVIQVPGRLHPIQVHYRPITEEDRNSKREKLNPSPYVRVMQLIDNKYSRDERGDLLIFLSGMSEITTLVEAANTYNEKAKSWIVLPLHSTLSIDEQDKVFDYAPEGMRKCVISTNIAETSITIDGIRFVVDSGMVKEMSYDPVCKMQLLKEFWISKASAEQRKGRAGRTGPGVCFRLFSEEDYEALTEFATPEIQRVPLDSVLLQMMAMGLPDVRKFPFLEIPPSANIENAVTSLKQHCALTLNEKLTPIGEMLAQLPVDIPLGKMLLMGTMFHQIQPILSLVAALSVQSPFTNRAYRDPECEVSERLLFLSKSFCIYT</sequence>
<feature type="domain" description="Helicase ATP-binding" evidence="5">
    <location>
        <begin position="12"/>
        <end position="172"/>
    </location>
</feature>
<dbReference type="GO" id="GO:0016787">
    <property type="term" value="F:hydrolase activity"/>
    <property type="evidence" value="ECO:0007669"/>
    <property type="project" value="UniProtKB-KW"/>
</dbReference>
<name>A0ABD0YTM6_9HEMI</name>
<dbReference type="PANTHER" id="PTHR18934:SF221">
    <property type="entry name" value="ATP-DEPENDENT RNA HELICASE DHX34-RELATED"/>
    <property type="match status" value="1"/>
</dbReference>
<dbReference type="Gene3D" id="3.40.50.300">
    <property type="entry name" value="P-loop containing nucleotide triphosphate hydrolases"/>
    <property type="match status" value="2"/>
</dbReference>
<evidence type="ECO:0000259" key="6">
    <source>
        <dbReference type="PROSITE" id="PS51194"/>
    </source>
</evidence>
<dbReference type="AlphaFoldDB" id="A0ABD0YTM6"/>
<dbReference type="InterPro" id="IPR001650">
    <property type="entry name" value="Helicase_C-like"/>
</dbReference>
<dbReference type="FunFam" id="3.40.50.300:FF:000540">
    <property type="entry name" value="probable ATP-dependent RNA helicase DHX34"/>
    <property type="match status" value="1"/>
</dbReference>
<dbReference type="PROSITE" id="PS51192">
    <property type="entry name" value="HELICASE_ATP_BIND_1"/>
    <property type="match status" value="1"/>
</dbReference>
<dbReference type="PROSITE" id="PS51194">
    <property type="entry name" value="HELICASE_CTER"/>
    <property type="match status" value="1"/>
</dbReference>
<evidence type="ECO:0000256" key="1">
    <source>
        <dbReference type="ARBA" id="ARBA00022741"/>
    </source>
</evidence>
<organism evidence="7 8">
    <name type="scientific">Ranatra chinensis</name>
    <dbReference type="NCBI Taxonomy" id="642074"/>
    <lineage>
        <taxon>Eukaryota</taxon>
        <taxon>Metazoa</taxon>
        <taxon>Ecdysozoa</taxon>
        <taxon>Arthropoda</taxon>
        <taxon>Hexapoda</taxon>
        <taxon>Insecta</taxon>
        <taxon>Pterygota</taxon>
        <taxon>Neoptera</taxon>
        <taxon>Paraneoptera</taxon>
        <taxon>Hemiptera</taxon>
        <taxon>Heteroptera</taxon>
        <taxon>Panheteroptera</taxon>
        <taxon>Nepomorpha</taxon>
        <taxon>Nepidae</taxon>
        <taxon>Ranatrinae</taxon>
        <taxon>Ranatra</taxon>
    </lineage>
</organism>
<accession>A0ABD0YTM6</accession>
<comment type="caution">
    <text evidence="7">The sequence shown here is derived from an EMBL/GenBank/DDBJ whole genome shotgun (WGS) entry which is preliminary data.</text>
</comment>
<evidence type="ECO:0000256" key="2">
    <source>
        <dbReference type="ARBA" id="ARBA00022801"/>
    </source>
</evidence>
<keyword evidence="4" id="KW-0067">ATP-binding</keyword>
<dbReference type="InterPro" id="IPR014001">
    <property type="entry name" value="Helicase_ATP-bd"/>
</dbReference>
<dbReference type="InterPro" id="IPR007502">
    <property type="entry name" value="Helicase-assoc_dom"/>
</dbReference>
<feature type="domain" description="Helicase C-terminal" evidence="6">
    <location>
        <begin position="209"/>
        <end position="377"/>
    </location>
</feature>
<reference evidence="7 8" key="1">
    <citation type="submission" date="2024-07" db="EMBL/GenBank/DDBJ databases">
        <title>Chromosome-level genome assembly of the water stick insect Ranatra chinensis (Heteroptera: Nepidae).</title>
        <authorList>
            <person name="Liu X."/>
        </authorList>
    </citation>
    <scope>NUCLEOTIDE SEQUENCE [LARGE SCALE GENOMIC DNA]</scope>
    <source>
        <strain evidence="7">Cailab_2021Rc</strain>
        <tissue evidence="7">Muscle</tissue>
    </source>
</reference>
<dbReference type="Gene3D" id="1.20.120.1080">
    <property type="match status" value="1"/>
</dbReference>
<dbReference type="Pfam" id="PF00271">
    <property type="entry name" value="Helicase_C"/>
    <property type="match status" value="1"/>
</dbReference>
<protein>
    <submittedName>
        <fullName evidence="7">Uncharacterized protein</fullName>
    </submittedName>
</protein>
<dbReference type="SUPFAM" id="SSF52540">
    <property type="entry name" value="P-loop containing nucleoside triphosphate hydrolases"/>
    <property type="match status" value="1"/>
</dbReference>
<evidence type="ECO:0000313" key="7">
    <source>
        <dbReference type="EMBL" id="KAL1139225.1"/>
    </source>
</evidence>